<sequence length="227" mass="24305">MRRRPSPRRAFGDVDRRLLRYCVAVPASPRANRALDALGAAADDGLLWTALSCAMATHAGTWRRAAVRAMLSVATTSLAIHVCVKPVRHRRRPRSVLARGIRRSASTPRSSSFPSGHAASAAAVVTAMAMERTGLGLAVAPLAAAVAYSRLHTGVHWPSDVLGGIVLGVAGALAIRCLWAPKPATAPACVRPRRPTRRSHRHAWLSCATRTIAAWHRRTPPTGHATR</sequence>
<dbReference type="EMBL" id="BAAAGS010000005">
    <property type="protein sequence ID" value="GAA0514883.1"/>
    <property type="molecule type" value="Genomic_DNA"/>
</dbReference>
<comment type="caution">
    <text evidence="8">The sequence shown here is derived from an EMBL/GenBank/DDBJ whole genome shotgun (WGS) entry which is preliminary data.</text>
</comment>
<dbReference type="Pfam" id="PF01569">
    <property type="entry name" value="PAP2"/>
    <property type="match status" value="1"/>
</dbReference>
<evidence type="ECO:0000256" key="5">
    <source>
        <dbReference type="ARBA" id="ARBA00022989"/>
    </source>
</evidence>
<keyword evidence="6" id="KW-0472">Membrane</keyword>
<evidence type="ECO:0000256" key="2">
    <source>
        <dbReference type="ARBA" id="ARBA00022475"/>
    </source>
</evidence>
<keyword evidence="2" id="KW-1003">Cell membrane</keyword>
<evidence type="ECO:0000256" key="1">
    <source>
        <dbReference type="ARBA" id="ARBA00004651"/>
    </source>
</evidence>
<evidence type="ECO:0000313" key="8">
    <source>
        <dbReference type="EMBL" id="GAA0514883.1"/>
    </source>
</evidence>
<evidence type="ECO:0000256" key="3">
    <source>
        <dbReference type="ARBA" id="ARBA00022692"/>
    </source>
</evidence>
<dbReference type="CDD" id="cd01610">
    <property type="entry name" value="PAP2_like"/>
    <property type="match status" value="1"/>
</dbReference>
<dbReference type="Proteomes" id="UP001500729">
    <property type="component" value="Unassembled WGS sequence"/>
</dbReference>
<dbReference type="RefSeq" id="WP_009946243.1">
    <property type="nucleotide sequence ID" value="NZ_BAAAGS010000005.1"/>
</dbReference>
<name>A0ABN1CA28_SACER</name>
<dbReference type="PANTHER" id="PTHR14969:SF62">
    <property type="entry name" value="DECAPRENYLPHOSPHORYL-5-PHOSPHORIBOSE PHOSPHATASE RV3807C-RELATED"/>
    <property type="match status" value="1"/>
</dbReference>
<dbReference type="InterPro" id="IPR000326">
    <property type="entry name" value="PAP2/HPO"/>
</dbReference>
<feature type="domain" description="Phosphatidic acid phosphatase type 2/haloperoxidase" evidence="7">
    <location>
        <begin position="67"/>
        <end position="176"/>
    </location>
</feature>
<accession>A0ABN1CA28</accession>
<protein>
    <recommendedName>
        <fullName evidence="7">Phosphatidic acid phosphatase type 2/haloperoxidase domain-containing protein</fullName>
    </recommendedName>
</protein>
<dbReference type="PANTHER" id="PTHR14969">
    <property type="entry name" value="SPHINGOSINE-1-PHOSPHATE PHOSPHOHYDROLASE"/>
    <property type="match status" value="1"/>
</dbReference>
<dbReference type="SMART" id="SM00014">
    <property type="entry name" value="acidPPc"/>
    <property type="match status" value="1"/>
</dbReference>
<keyword evidence="3" id="KW-0812">Transmembrane</keyword>
<evidence type="ECO:0000259" key="7">
    <source>
        <dbReference type="SMART" id="SM00014"/>
    </source>
</evidence>
<evidence type="ECO:0000313" key="9">
    <source>
        <dbReference type="Proteomes" id="UP001500729"/>
    </source>
</evidence>
<reference evidence="8 9" key="1">
    <citation type="journal article" date="2019" name="Int. J. Syst. Evol. Microbiol.">
        <title>The Global Catalogue of Microorganisms (GCM) 10K type strain sequencing project: providing services to taxonomists for standard genome sequencing and annotation.</title>
        <authorList>
            <consortium name="The Broad Institute Genomics Platform"/>
            <consortium name="The Broad Institute Genome Sequencing Center for Infectious Disease"/>
            <person name="Wu L."/>
            <person name="Ma J."/>
        </authorList>
    </citation>
    <scope>NUCLEOTIDE SEQUENCE [LARGE SCALE GENOMIC DNA]</scope>
    <source>
        <strain evidence="8 9">JCM 10303</strain>
    </source>
</reference>
<keyword evidence="4" id="KW-0378">Hydrolase</keyword>
<keyword evidence="9" id="KW-1185">Reference proteome</keyword>
<evidence type="ECO:0000256" key="4">
    <source>
        <dbReference type="ARBA" id="ARBA00022801"/>
    </source>
</evidence>
<comment type="subcellular location">
    <subcellularLocation>
        <location evidence="1">Cell membrane</location>
        <topology evidence="1">Multi-pass membrane protein</topology>
    </subcellularLocation>
</comment>
<evidence type="ECO:0000256" key="6">
    <source>
        <dbReference type="ARBA" id="ARBA00023136"/>
    </source>
</evidence>
<dbReference type="SUPFAM" id="SSF48317">
    <property type="entry name" value="Acid phosphatase/Vanadium-dependent haloperoxidase"/>
    <property type="match status" value="1"/>
</dbReference>
<dbReference type="InterPro" id="IPR036938">
    <property type="entry name" value="PAP2/HPO_sf"/>
</dbReference>
<dbReference type="Gene3D" id="1.20.144.10">
    <property type="entry name" value="Phosphatidic acid phosphatase type 2/haloperoxidase"/>
    <property type="match status" value="1"/>
</dbReference>
<keyword evidence="5" id="KW-1133">Transmembrane helix</keyword>
<organism evidence="8 9">
    <name type="scientific">Saccharopolyspora erythraea</name>
    <name type="common">Streptomyces erythraeus</name>
    <dbReference type="NCBI Taxonomy" id="1836"/>
    <lineage>
        <taxon>Bacteria</taxon>
        <taxon>Bacillati</taxon>
        <taxon>Actinomycetota</taxon>
        <taxon>Actinomycetes</taxon>
        <taxon>Pseudonocardiales</taxon>
        <taxon>Pseudonocardiaceae</taxon>
        <taxon>Saccharopolyspora</taxon>
    </lineage>
</organism>
<gene>
    <name evidence="8" type="ORF">GCM10009533_12320</name>
</gene>
<proteinExistence type="predicted"/>